<evidence type="ECO:0000256" key="1">
    <source>
        <dbReference type="ARBA" id="ARBA00006336"/>
    </source>
</evidence>
<keyword evidence="5" id="KW-1185">Reference proteome</keyword>
<name>A0A1Q9EPT4_SYMMI</name>
<sequence>MAVRAFPPWPLDGCLEPDKTALLAIDMQIDFCGKGGYVDSMGYDISMTRAPIEPLKVVFQALRQKGYHIIHTREGHKPSLADCPDNKRWRSRQIGAGIGDPGPCGRVLVRGEPGWNLIEELQPAEGEEVLDKPGKGSFVATDLHLILQKKRIKKLIFAGITTDVCVSTTMREANDLGYDCLLLSDCTAATDYGNYLATLKTTQAYGGALGSVASAADLLRGIGFDCPEALERNLVEVDLGNGIKVRMPQPPSGLGMPKTVSDIIVAPKTSVSKGAVAADPYAWPFDGCIQPAKTALLAMNFQPDFLAAEGGMPSAGYKIDSGVRVLETSAKVLRHMRDAGFRIVHARLGFARNLSDCPQRGKRFPAGAQGPLGQCLVRGEKGWEFLPEFTPLPDELVIEKCGHGAFHLTSLELGLQSLGVTHLVVMGVPTDVCVHTTLRQANDRGFECLLLSDCTGTTAQDTQLSALKQVKMQHGVFGAVATSEALLTAVSQLDTAGEWVDLEFERAGIPSEACDGLPSNWGRSSDFESEMNWGADMYPENPWADVDR</sequence>
<dbReference type="PANTHER" id="PTHR43540">
    <property type="entry name" value="PEROXYUREIDOACRYLATE/UREIDOACRYLATE AMIDOHYDROLASE-RELATED"/>
    <property type="match status" value="1"/>
</dbReference>
<keyword evidence="2 4" id="KW-0378">Hydrolase</keyword>
<evidence type="ECO:0000259" key="3">
    <source>
        <dbReference type="Pfam" id="PF00857"/>
    </source>
</evidence>
<reference evidence="4 5" key="1">
    <citation type="submission" date="2016-02" db="EMBL/GenBank/DDBJ databases">
        <title>Genome analysis of coral dinoflagellate symbionts highlights evolutionary adaptations to a symbiotic lifestyle.</title>
        <authorList>
            <person name="Aranda M."/>
            <person name="Li Y."/>
            <person name="Liew Y.J."/>
            <person name="Baumgarten S."/>
            <person name="Simakov O."/>
            <person name="Wilson M."/>
            <person name="Piel J."/>
            <person name="Ashoor H."/>
            <person name="Bougouffa S."/>
            <person name="Bajic V.B."/>
            <person name="Ryu T."/>
            <person name="Ravasi T."/>
            <person name="Bayer T."/>
            <person name="Micklem G."/>
            <person name="Kim H."/>
            <person name="Bhak J."/>
            <person name="Lajeunesse T.C."/>
            <person name="Voolstra C.R."/>
        </authorList>
    </citation>
    <scope>NUCLEOTIDE SEQUENCE [LARGE SCALE GENOMIC DNA]</scope>
    <source>
        <strain evidence="4 5">CCMP2467</strain>
    </source>
</reference>
<protein>
    <submittedName>
        <fullName evidence="4">Peroxyureidoacrylate/ureidoacrylate amidohydrolase RutB</fullName>
    </submittedName>
</protein>
<dbReference type="InterPro" id="IPR036380">
    <property type="entry name" value="Isochorismatase-like_sf"/>
</dbReference>
<dbReference type="OMA" id="NGIVGWT"/>
<dbReference type="CDD" id="cd00431">
    <property type="entry name" value="cysteine_hydrolases"/>
    <property type="match status" value="2"/>
</dbReference>
<proteinExistence type="inferred from homology"/>
<evidence type="ECO:0000256" key="2">
    <source>
        <dbReference type="ARBA" id="ARBA00022801"/>
    </source>
</evidence>
<feature type="domain" description="Isochorismatase-like" evidence="3">
    <location>
        <begin position="20"/>
        <end position="213"/>
    </location>
</feature>
<dbReference type="OrthoDB" id="167809at2759"/>
<dbReference type="SUPFAM" id="SSF52499">
    <property type="entry name" value="Isochorismatase-like hydrolases"/>
    <property type="match status" value="2"/>
</dbReference>
<dbReference type="Proteomes" id="UP000186817">
    <property type="component" value="Unassembled WGS sequence"/>
</dbReference>
<dbReference type="Gene3D" id="3.40.50.850">
    <property type="entry name" value="Isochorismatase-like"/>
    <property type="match status" value="2"/>
</dbReference>
<dbReference type="EMBL" id="LSRX01000097">
    <property type="protein sequence ID" value="OLQ09442.1"/>
    <property type="molecule type" value="Genomic_DNA"/>
</dbReference>
<accession>A0A1Q9EPT4</accession>
<evidence type="ECO:0000313" key="4">
    <source>
        <dbReference type="EMBL" id="OLQ09442.1"/>
    </source>
</evidence>
<comment type="caution">
    <text evidence="4">The sequence shown here is derived from an EMBL/GenBank/DDBJ whole genome shotgun (WGS) entry which is preliminary data.</text>
</comment>
<gene>
    <name evidence="4" type="primary">rutB</name>
    <name evidence="4" type="ORF">AK812_SmicGene6990</name>
</gene>
<dbReference type="Pfam" id="PF00857">
    <property type="entry name" value="Isochorismatase"/>
    <property type="match status" value="2"/>
</dbReference>
<evidence type="ECO:0000313" key="5">
    <source>
        <dbReference type="Proteomes" id="UP000186817"/>
    </source>
</evidence>
<dbReference type="InterPro" id="IPR000868">
    <property type="entry name" value="Isochorismatase-like_dom"/>
</dbReference>
<dbReference type="PANTHER" id="PTHR43540:SF9">
    <property type="entry name" value="FAMILY HYDROLASE, PUTATIVE (AFU_ORTHOLOGUE AFUA_2G08700)-RELATED"/>
    <property type="match status" value="1"/>
</dbReference>
<dbReference type="AlphaFoldDB" id="A0A1Q9EPT4"/>
<comment type="similarity">
    <text evidence="1">Belongs to the isochorismatase family.</text>
</comment>
<dbReference type="InterPro" id="IPR050272">
    <property type="entry name" value="Isochorismatase-like_hydrls"/>
</dbReference>
<dbReference type="GO" id="GO:0016787">
    <property type="term" value="F:hydrolase activity"/>
    <property type="evidence" value="ECO:0007669"/>
    <property type="project" value="UniProtKB-KW"/>
</dbReference>
<organism evidence="4 5">
    <name type="scientific">Symbiodinium microadriaticum</name>
    <name type="common">Dinoflagellate</name>
    <name type="synonym">Zooxanthella microadriatica</name>
    <dbReference type="NCBI Taxonomy" id="2951"/>
    <lineage>
        <taxon>Eukaryota</taxon>
        <taxon>Sar</taxon>
        <taxon>Alveolata</taxon>
        <taxon>Dinophyceae</taxon>
        <taxon>Suessiales</taxon>
        <taxon>Symbiodiniaceae</taxon>
        <taxon>Symbiodinium</taxon>
    </lineage>
</organism>
<feature type="domain" description="Isochorismatase-like" evidence="3">
    <location>
        <begin position="294"/>
        <end position="484"/>
    </location>
</feature>